<gene>
    <name evidence="9" type="ORF">HF519_16100</name>
</gene>
<evidence type="ECO:0000313" key="10">
    <source>
        <dbReference type="Proteomes" id="UP000586918"/>
    </source>
</evidence>
<proteinExistence type="inferred from homology"/>
<dbReference type="EMBL" id="JAAXKZ010000056">
    <property type="protein sequence ID" value="NMH93069.1"/>
    <property type="molecule type" value="Genomic_DNA"/>
</dbReference>
<feature type="transmembrane region" description="Helical" evidence="7">
    <location>
        <begin position="79"/>
        <end position="103"/>
    </location>
</feature>
<reference evidence="9 10" key="1">
    <citation type="submission" date="2020-04" db="EMBL/GenBank/DDBJ databases">
        <authorList>
            <person name="Klaysubun C."/>
            <person name="Duangmal K."/>
            <person name="Lipun K."/>
        </authorList>
    </citation>
    <scope>NUCLEOTIDE SEQUENCE [LARGE SCALE GENOMIC DNA]</scope>
    <source>
        <strain evidence="9 10">DSM 45300</strain>
    </source>
</reference>
<dbReference type="InterPro" id="IPR050250">
    <property type="entry name" value="Macrolide_Exporter_MacB"/>
</dbReference>
<feature type="domain" description="ABC3 transporter permease C-terminal" evidence="8">
    <location>
        <begin position="2"/>
        <end position="113"/>
    </location>
</feature>
<evidence type="ECO:0000256" key="2">
    <source>
        <dbReference type="ARBA" id="ARBA00022475"/>
    </source>
</evidence>
<keyword evidence="5 7" id="KW-0472">Membrane</keyword>
<keyword evidence="10" id="KW-1185">Reference proteome</keyword>
<evidence type="ECO:0000256" key="1">
    <source>
        <dbReference type="ARBA" id="ARBA00004651"/>
    </source>
</evidence>
<keyword evidence="4 7" id="KW-1133">Transmembrane helix</keyword>
<evidence type="ECO:0000256" key="3">
    <source>
        <dbReference type="ARBA" id="ARBA00022692"/>
    </source>
</evidence>
<dbReference type="Pfam" id="PF02687">
    <property type="entry name" value="FtsX"/>
    <property type="match status" value="1"/>
</dbReference>
<evidence type="ECO:0000256" key="6">
    <source>
        <dbReference type="ARBA" id="ARBA00038076"/>
    </source>
</evidence>
<feature type="transmembrane region" description="Helical" evidence="7">
    <location>
        <begin position="46"/>
        <end position="67"/>
    </location>
</feature>
<sequence length="120" mass="11890">MTVVVAVVGVGVTLMLSITERARETGLLRAVGLTRRGVRAMVAWEAALAGSAAALLGAVIGAGYGLLGVRALGVGFDSWSIPVPTLAGLAAGIVAVAVLAAVVPALRAGRVPPIRALQNA</sequence>
<comment type="caution">
    <text evidence="9">The sequence shown here is derived from an EMBL/GenBank/DDBJ whole genome shotgun (WGS) entry which is preliminary data.</text>
</comment>
<accession>A0A848DKI9</accession>
<evidence type="ECO:0000313" key="9">
    <source>
        <dbReference type="EMBL" id="NMH93069.1"/>
    </source>
</evidence>
<name>A0A848DKI9_9PSEU</name>
<comment type="subcellular location">
    <subcellularLocation>
        <location evidence="1">Cell membrane</location>
        <topology evidence="1">Multi-pass membrane protein</topology>
    </subcellularLocation>
</comment>
<keyword evidence="2" id="KW-1003">Cell membrane</keyword>
<comment type="similarity">
    <text evidence="6">Belongs to the ABC-4 integral membrane protein family.</text>
</comment>
<organism evidence="9 10">
    <name type="scientific">Pseudonocardia bannensis</name>
    <dbReference type="NCBI Taxonomy" id="630973"/>
    <lineage>
        <taxon>Bacteria</taxon>
        <taxon>Bacillati</taxon>
        <taxon>Actinomycetota</taxon>
        <taxon>Actinomycetes</taxon>
        <taxon>Pseudonocardiales</taxon>
        <taxon>Pseudonocardiaceae</taxon>
        <taxon>Pseudonocardia</taxon>
    </lineage>
</organism>
<dbReference type="RefSeq" id="WP_169413768.1">
    <property type="nucleotide sequence ID" value="NZ_JAAXKZ010000056.1"/>
</dbReference>
<dbReference type="AlphaFoldDB" id="A0A848DKI9"/>
<dbReference type="PANTHER" id="PTHR30572:SF4">
    <property type="entry name" value="ABC TRANSPORTER PERMEASE YTRF"/>
    <property type="match status" value="1"/>
</dbReference>
<keyword evidence="3 7" id="KW-0812">Transmembrane</keyword>
<protein>
    <submittedName>
        <fullName evidence="9">FtsX-like permease family protein</fullName>
    </submittedName>
</protein>
<evidence type="ECO:0000256" key="7">
    <source>
        <dbReference type="SAM" id="Phobius"/>
    </source>
</evidence>
<dbReference type="Proteomes" id="UP000586918">
    <property type="component" value="Unassembled WGS sequence"/>
</dbReference>
<dbReference type="PANTHER" id="PTHR30572">
    <property type="entry name" value="MEMBRANE COMPONENT OF TRANSPORTER-RELATED"/>
    <property type="match status" value="1"/>
</dbReference>
<dbReference type="InterPro" id="IPR003838">
    <property type="entry name" value="ABC3_permease_C"/>
</dbReference>
<dbReference type="GO" id="GO:0005886">
    <property type="term" value="C:plasma membrane"/>
    <property type="evidence" value="ECO:0007669"/>
    <property type="project" value="UniProtKB-SubCell"/>
</dbReference>
<dbReference type="GO" id="GO:0022857">
    <property type="term" value="F:transmembrane transporter activity"/>
    <property type="evidence" value="ECO:0007669"/>
    <property type="project" value="TreeGrafter"/>
</dbReference>
<evidence type="ECO:0000256" key="5">
    <source>
        <dbReference type="ARBA" id="ARBA00023136"/>
    </source>
</evidence>
<evidence type="ECO:0000259" key="8">
    <source>
        <dbReference type="Pfam" id="PF02687"/>
    </source>
</evidence>
<evidence type="ECO:0000256" key="4">
    <source>
        <dbReference type="ARBA" id="ARBA00022989"/>
    </source>
</evidence>